<sequence>MNLYNDFVRTDFPDTDKSDLQMLSSRAECAADSILNGIAAVGKMMFYVGGAENGEYEPSATDFRDIGGMLMELMPLARALSDTAANAEYQSRQMTKGK</sequence>
<dbReference type="EMBL" id="ABWL02000009">
    <property type="protein sequence ID" value="EFE08073.1"/>
    <property type="molecule type" value="Genomic_DNA"/>
</dbReference>
<dbReference type="eggNOG" id="ENOG5033D09">
    <property type="taxonomic scope" value="Bacteria"/>
</dbReference>
<proteinExistence type="predicted"/>
<protein>
    <submittedName>
        <fullName evidence="1">Uncharacterized protein</fullName>
    </submittedName>
</protein>
<comment type="caution">
    <text evidence="1">The sequence shown here is derived from an EMBL/GenBank/DDBJ whole genome shotgun (WGS) entry which is preliminary data.</text>
</comment>
<evidence type="ECO:0000313" key="2">
    <source>
        <dbReference type="Proteomes" id="UP000003880"/>
    </source>
</evidence>
<gene>
    <name evidence="1" type="ORF">CIT292_08591</name>
</gene>
<dbReference type="HOGENOM" id="CLU_179181_0_0_6"/>
<dbReference type="AlphaFoldDB" id="D4BDM4"/>
<reference evidence="1 2" key="1">
    <citation type="submission" date="2010-02" db="EMBL/GenBank/DDBJ databases">
        <authorList>
            <person name="Weinstock G."/>
            <person name="Sodergren E."/>
            <person name="Clifton S."/>
            <person name="Fulton L."/>
            <person name="Fulton B."/>
            <person name="Courtney L."/>
            <person name="Fronick C."/>
            <person name="Harrison M."/>
            <person name="Strong C."/>
            <person name="Farmer C."/>
            <person name="Delahaunty K."/>
            <person name="Markovic C."/>
            <person name="Hall O."/>
            <person name="Minx P."/>
            <person name="Tomlinson C."/>
            <person name="Mitreva M."/>
            <person name="Nelson J."/>
            <person name="Hou S."/>
            <person name="Wollam A."/>
            <person name="Pepin K.H."/>
            <person name="Johnson M."/>
            <person name="Bhonagiri V."/>
            <person name="Zhang X."/>
            <person name="Suruliraj S."/>
            <person name="Warren W."/>
            <person name="Chinwalla A."/>
            <person name="Mardis E.R."/>
            <person name="Wilson R.K."/>
        </authorList>
    </citation>
    <scope>NUCLEOTIDE SEQUENCE [LARGE SCALE GENOMIC DNA]</scope>
    <source>
        <strain evidence="1 2">ATCC 29220</strain>
    </source>
</reference>
<evidence type="ECO:0000313" key="1">
    <source>
        <dbReference type="EMBL" id="EFE08073.1"/>
    </source>
</evidence>
<organism evidence="1 2">
    <name type="scientific">Citrobacter youngae ATCC 29220</name>
    <dbReference type="NCBI Taxonomy" id="500640"/>
    <lineage>
        <taxon>Bacteria</taxon>
        <taxon>Pseudomonadati</taxon>
        <taxon>Pseudomonadota</taxon>
        <taxon>Gammaproteobacteria</taxon>
        <taxon>Enterobacterales</taxon>
        <taxon>Enterobacteriaceae</taxon>
        <taxon>Citrobacter</taxon>
        <taxon>Citrobacter freundii complex</taxon>
    </lineage>
</organism>
<dbReference type="RefSeq" id="WP_006685903.1">
    <property type="nucleotide sequence ID" value="NZ_GG730299.1"/>
</dbReference>
<name>D4BDM4_9ENTR</name>
<dbReference type="Proteomes" id="UP000003880">
    <property type="component" value="Unassembled WGS sequence"/>
</dbReference>
<accession>D4BDM4</accession>